<gene>
    <name evidence="1" type="ORF">NM208_g13730</name>
</gene>
<accession>A0ACC1RIN4</accession>
<dbReference type="EMBL" id="JANRMS010002914">
    <property type="protein sequence ID" value="KAJ3520383.1"/>
    <property type="molecule type" value="Genomic_DNA"/>
</dbReference>
<proteinExistence type="predicted"/>
<dbReference type="Proteomes" id="UP001148629">
    <property type="component" value="Unassembled WGS sequence"/>
</dbReference>
<evidence type="ECO:0000313" key="2">
    <source>
        <dbReference type="Proteomes" id="UP001148629"/>
    </source>
</evidence>
<comment type="caution">
    <text evidence="1">The sequence shown here is derived from an EMBL/GenBank/DDBJ whole genome shotgun (WGS) entry which is preliminary data.</text>
</comment>
<sequence>MSLQYEDELLEAVAANDVSRVTSLLEDGADANAGLFRGEATALSIAVRNGREDIIDLLLNHVQSPRCLILVPSRRQHVRYYGESYRLPQYPCQDSLYGGLVGRTHMFPPAIDIPWSSSAIILGGLSSLEEKQPVYRPPSNGDTIRIGGSI</sequence>
<evidence type="ECO:0000313" key="1">
    <source>
        <dbReference type="EMBL" id="KAJ3520383.1"/>
    </source>
</evidence>
<keyword evidence="2" id="KW-1185">Reference proteome</keyword>
<organism evidence="1 2">
    <name type="scientific">Fusarium decemcellulare</name>
    <dbReference type="NCBI Taxonomy" id="57161"/>
    <lineage>
        <taxon>Eukaryota</taxon>
        <taxon>Fungi</taxon>
        <taxon>Dikarya</taxon>
        <taxon>Ascomycota</taxon>
        <taxon>Pezizomycotina</taxon>
        <taxon>Sordariomycetes</taxon>
        <taxon>Hypocreomycetidae</taxon>
        <taxon>Hypocreales</taxon>
        <taxon>Nectriaceae</taxon>
        <taxon>Fusarium</taxon>
        <taxon>Fusarium decemcellulare species complex</taxon>
    </lineage>
</organism>
<name>A0ACC1RIN4_9HYPO</name>
<protein>
    <submittedName>
        <fullName evidence="1">Uncharacterized protein</fullName>
    </submittedName>
</protein>
<reference evidence="1" key="1">
    <citation type="submission" date="2022-08" db="EMBL/GenBank/DDBJ databases">
        <title>Genome Sequence of Fusarium decemcellulare.</title>
        <authorList>
            <person name="Buettner E."/>
        </authorList>
    </citation>
    <scope>NUCLEOTIDE SEQUENCE</scope>
    <source>
        <strain evidence="1">Babe19</strain>
    </source>
</reference>